<keyword evidence="1" id="KW-0443">Lipid metabolism</keyword>
<dbReference type="Gene3D" id="3.90.226.10">
    <property type="entry name" value="2-enoyl-CoA Hydratase, Chain A, domain 1"/>
    <property type="match status" value="1"/>
</dbReference>
<dbReference type="EMBL" id="PNYB01000008">
    <property type="protein sequence ID" value="PMS25047.1"/>
    <property type="molecule type" value="Genomic_DNA"/>
</dbReference>
<dbReference type="Pfam" id="PF00378">
    <property type="entry name" value="ECH_1"/>
    <property type="match status" value="1"/>
</dbReference>
<dbReference type="InterPro" id="IPR029045">
    <property type="entry name" value="ClpP/crotonase-like_dom_sf"/>
</dbReference>
<protein>
    <submittedName>
        <fullName evidence="3">Enoyl-CoA hydratase/isomerase family protein</fullName>
    </submittedName>
</protein>
<dbReference type="Proteomes" id="UP000235347">
    <property type="component" value="Unassembled WGS sequence"/>
</dbReference>
<evidence type="ECO:0000313" key="3">
    <source>
        <dbReference type="EMBL" id="PMS25047.1"/>
    </source>
</evidence>
<dbReference type="CDD" id="cd06558">
    <property type="entry name" value="crotonase-like"/>
    <property type="match status" value="1"/>
</dbReference>
<dbReference type="RefSeq" id="WP_102610049.1">
    <property type="nucleotide sequence ID" value="NZ_CADIKD010000002.1"/>
</dbReference>
<dbReference type="GO" id="GO:0016853">
    <property type="term" value="F:isomerase activity"/>
    <property type="evidence" value="ECO:0007669"/>
    <property type="project" value="UniProtKB-KW"/>
</dbReference>
<gene>
    <name evidence="3" type="ORF">C0Z19_12125</name>
</gene>
<keyword evidence="3" id="KW-0413">Isomerase</keyword>
<accession>A0A2N7W6L3</accession>
<evidence type="ECO:0000256" key="2">
    <source>
        <dbReference type="ARBA" id="ARBA00023239"/>
    </source>
</evidence>
<dbReference type="AlphaFoldDB" id="A0A2N7W6L3"/>
<dbReference type="SUPFAM" id="SSF52096">
    <property type="entry name" value="ClpP/crotonase"/>
    <property type="match status" value="1"/>
</dbReference>
<proteinExistence type="predicted"/>
<keyword evidence="2" id="KW-0456">Lyase</keyword>
<keyword evidence="4" id="KW-1185">Reference proteome</keyword>
<name>A0A2N7W6L3_9BURK</name>
<dbReference type="GO" id="GO:0006635">
    <property type="term" value="P:fatty acid beta-oxidation"/>
    <property type="evidence" value="ECO:0007669"/>
    <property type="project" value="TreeGrafter"/>
</dbReference>
<evidence type="ECO:0000256" key="1">
    <source>
        <dbReference type="ARBA" id="ARBA00023098"/>
    </source>
</evidence>
<evidence type="ECO:0000313" key="4">
    <source>
        <dbReference type="Proteomes" id="UP000235347"/>
    </source>
</evidence>
<dbReference type="PANTHER" id="PTHR11941">
    <property type="entry name" value="ENOYL-COA HYDRATASE-RELATED"/>
    <property type="match status" value="1"/>
</dbReference>
<dbReference type="InterPro" id="IPR001753">
    <property type="entry name" value="Enoyl-CoA_hydra/iso"/>
</dbReference>
<organism evidence="3 4">
    <name type="scientific">Trinickia soli</name>
    <dbReference type="NCBI Taxonomy" id="380675"/>
    <lineage>
        <taxon>Bacteria</taxon>
        <taxon>Pseudomonadati</taxon>
        <taxon>Pseudomonadota</taxon>
        <taxon>Betaproteobacteria</taxon>
        <taxon>Burkholderiales</taxon>
        <taxon>Burkholderiaceae</taxon>
        <taxon>Trinickia</taxon>
    </lineage>
</organism>
<dbReference type="GO" id="GO:0016829">
    <property type="term" value="F:lyase activity"/>
    <property type="evidence" value="ECO:0007669"/>
    <property type="project" value="UniProtKB-KW"/>
</dbReference>
<reference evidence="3 4" key="1">
    <citation type="submission" date="2018-01" db="EMBL/GenBank/DDBJ databases">
        <title>Whole genome analyses suggest that Burkholderia sensu lato contains two further novel genera in the rhizoxinica-symbiotica group Mycetohabitans gen. nov., and Trinickia gen. nov.: implications for the evolution of diazotrophy and nodulation in the Burkholderiaceae.</title>
        <authorList>
            <person name="Estrada-de los Santos P."/>
            <person name="Palmer M."/>
            <person name="Chavez-Ramirez B."/>
            <person name="Beukes C."/>
            <person name="Steenkamp E.T."/>
            <person name="Hirsch A.M."/>
            <person name="Manyaka P."/>
            <person name="Maluk M."/>
            <person name="Lafos M."/>
            <person name="Crook M."/>
            <person name="Gross E."/>
            <person name="Simon M.F."/>
            <person name="Bueno dos Reis Junior F."/>
            <person name="Poole P.S."/>
            <person name="Venter S.N."/>
            <person name="James E.K."/>
        </authorList>
    </citation>
    <scope>NUCLEOTIDE SEQUENCE [LARGE SCALE GENOMIC DNA]</scope>
    <source>
        <strain evidence="3 4">GP25-8</strain>
    </source>
</reference>
<sequence>MTDHLRIERSAQSWTFTLNRPDKMNALNAPLVEALLQGVDDAHASGARMLVFQGEGRNFSAGFDQGDLNSQSDADLLLRLVRVEALLHLVASSPCLTVAFAHGRNFGAGVDLFAACRHRYSAADASFRMPGLRFGLVLGTRRFGDIVGYAKAREILEQTRQISATEAADIGLVTRLVEADGRADAVAEALQVATLLDPATQQHLYRVLESGRPDQDLADLVRSASRPGLKSRLLAYVSER</sequence>
<dbReference type="PANTHER" id="PTHR11941:SF169">
    <property type="entry name" value="(7AS)-7A-METHYL-1,5-DIOXO-2,3,5,6,7,7A-HEXAHYDRO-1H-INDENE-CARBOXYL-COA HYDROLASE"/>
    <property type="match status" value="1"/>
</dbReference>
<comment type="caution">
    <text evidence="3">The sequence shown here is derived from an EMBL/GenBank/DDBJ whole genome shotgun (WGS) entry which is preliminary data.</text>
</comment>